<dbReference type="GO" id="GO:0005634">
    <property type="term" value="C:nucleus"/>
    <property type="evidence" value="ECO:0007669"/>
    <property type="project" value="UniProtKB-SubCell"/>
</dbReference>
<dbReference type="OrthoDB" id="347435at2759"/>
<name>A0A0A1V421_9HYPO</name>
<evidence type="ECO:0000256" key="2">
    <source>
        <dbReference type="ARBA" id="ARBA00004496"/>
    </source>
</evidence>
<evidence type="ECO:0000256" key="8">
    <source>
        <dbReference type="ARBA" id="ARBA00023134"/>
    </source>
</evidence>
<keyword evidence="3" id="KW-0963">Cytoplasm</keyword>
<dbReference type="GO" id="GO:0005737">
    <property type="term" value="C:cytoplasm"/>
    <property type="evidence" value="ECO:0007669"/>
    <property type="project" value="UniProtKB-SubCell"/>
</dbReference>
<evidence type="ECO:0000313" key="13">
    <source>
        <dbReference type="Proteomes" id="UP000030151"/>
    </source>
</evidence>
<dbReference type="SUPFAM" id="SSF52540">
    <property type="entry name" value="P-loop containing nucleoside triphosphate hydrolases"/>
    <property type="match status" value="1"/>
</dbReference>
<dbReference type="FunFam" id="3.40.50.300:FF:001691">
    <property type="entry name" value="Probable ATP-dependent kinase TDA10"/>
    <property type="match status" value="1"/>
</dbReference>
<keyword evidence="7" id="KW-0067">ATP-binding</keyword>
<dbReference type="EMBL" id="JELW01000002">
    <property type="protein sequence ID" value="EXV04934.1"/>
    <property type="molecule type" value="Genomic_DNA"/>
</dbReference>
<organism evidence="12 13">
    <name type="scientific">Metarhizium robertsii</name>
    <dbReference type="NCBI Taxonomy" id="568076"/>
    <lineage>
        <taxon>Eukaryota</taxon>
        <taxon>Fungi</taxon>
        <taxon>Dikarya</taxon>
        <taxon>Ascomycota</taxon>
        <taxon>Pezizomycotina</taxon>
        <taxon>Sordariomycetes</taxon>
        <taxon>Hypocreomycetidae</taxon>
        <taxon>Hypocreales</taxon>
        <taxon>Clavicipitaceae</taxon>
        <taxon>Metarhizium</taxon>
    </lineage>
</organism>
<evidence type="ECO:0000256" key="7">
    <source>
        <dbReference type="ARBA" id="ARBA00022840"/>
    </source>
</evidence>
<dbReference type="Proteomes" id="UP000030151">
    <property type="component" value="Unassembled WGS sequence"/>
</dbReference>
<dbReference type="GO" id="GO:0006614">
    <property type="term" value="P:SRP-dependent cotranslational protein targeting to membrane"/>
    <property type="evidence" value="ECO:0007669"/>
    <property type="project" value="InterPro"/>
</dbReference>
<feature type="domain" description="SRP54-type proteins GTP-binding" evidence="11">
    <location>
        <begin position="33"/>
        <end position="93"/>
    </location>
</feature>
<keyword evidence="8" id="KW-0342">GTP-binding</keyword>
<comment type="subcellular location">
    <subcellularLocation>
        <location evidence="2">Cytoplasm</location>
    </subcellularLocation>
    <subcellularLocation>
        <location evidence="1">Nucleus</location>
    </subcellularLocation>
</comment>
<dbReference type="PANTHER" id="PTHR10285">
    <property type="entry name" value="URIDINE KINASE"/>
    <property type="match status" value="1"/>
</dbReference>
<evidence type="ECO:0000256" key="1">
    <source>
        <dbReference type="ARBA" id="ARBA00004123"/>
    </source>
</evidence>
<evidence type="ECO:0000256" key="5">
    <source>
        <dbReference type="ARBA" id="ARBA00022741"/>
    </source>
</evidence>
<sequence length="294" mass="33036">MSTFADDKAPICIPFITQLLQTHRTKSPDRPLIIGLNGMQGVGKTTLVAPLAAALNARGIHTLVFSIDDFYLPHDEQVRLAASHPENALVQHRGEPGTHDVPLAKAVFASLLNNLPTSIPQYDKALFSGQGDRLPPSQWRPANHPGQPPVQVVIFEGWCVGFRSVPAAQVEAKWKGPSRTLHKHKLEHLQFVNEELSNYDALTDSFDAFIHIDSEDAEYVYAWRQEQEDSLRATRGDPTAGMTPEQVVRFVDGYYPAYELYTDGMRRGIFKDRPECQLRMIVGRDRKVKEVVRI</sequence>
<keyword evidence="6" id="KW-0418">Kinase</keyword>
<dbReference type="InterPro" id="IPR000897">
    <property type="entry name" value="SRP54_GTPase_dom"/>
</dbReference>
<accession>A0A0A1V421</accession>
<gene>
    <name evidence="12" type="ORF">X797_002619</name>
</gene>
<dbReference type="InterPro" id="IPR027417">
    <property type="entry name" value="P-loop_NTPase"/>
</dbReference>
<comment type="similarity">
    <text evidence="10">Belongs to the GLYK kinase family.</text>
</comment>
<keyword evidence="9" id="KW-0539">Nucleus</keyword>
<reference evidence="12 13" key="1">
    <citation type="submission" date="2014-02" db="EMBL/GenBank/DDBJ databases">
        <title>The genome sequence of the entomopathogenic fungus Metarhizium robertsii ARSEF 2575.</title>
        <authorList>
            <person name="Giuliano Garisto Donzelli B."/>
            <person name="Roe B.A."/>
            <person name="Macmil S.L."/>
            <person name="Krasnoff S.B."/>
            <person name="Gibson D.M."/>
        </authorList>
    </citation>
    <scope>NUCLEOTIDE SEQUENCE [LARGE SCALE GENOMIC DNA]</scope>
    <source>
        <strain evidence="12 13">ARSEF 2575</strain>
    </source>
</reference>
<evidence type="ECO:0000259" key="11">
    <source>
        <dbReference type="Pfam" id="PF00448"/>
    </source>
</evidence>
<evidence type="ECO:0000313" key="12">
    <source>
        <dbReference type="EMBL" id="EXV04934.1"/>
    </source>
</evidence>
<keyword evidence="5" id="KW-0547">Nucleotide-binding</keyword>
<evidence type="ECO:0000256" key="9">
    <source>
        <dbReference type="ARBA" id="ARBA00023242"/>
    </source>
</evidence>
<keyword evidence="4" id="KW-0808">Transferase</keyword>
<dbReference type="GO" id="GO:0005524">
    <property type="term" value="F:ATP binding"/>
    <property type="evidence" value="ECO:0007669"/>
    <property type="project" value="UniProtKB-KW"/>
</dbReference>
<dbReference type="eggNOG" id="KOG2878">
    <property type="taxonomic scope" value="Eukaryota"/>
</dbReference>
<dbReference type="Gene3D" id="3.40.50.300">
    <property type="entry name" value="P-loop containing nucleotide triphosphate hydrolases"/>
    <property type="match status" value="1"/>
</dbReference>
<evidence type="ECO:0000256" key="10">
    <source>
        <dbReference type="ARBA" id="ARBA00061312"/>
    </source>
</evidence>
<dbReference type="AlphaFoldDB" id="A0A0A1V421"/>
<protein>
    <submittedName>
        <fullName evidence="12">GTPase domain (SRP54-type protein) protein</fullName>
    </submittedName>
</protein>
<dbReference type="GO" id="GO:0016301">
    <property type="term" value="F:kinase activity"/>
    <property type="evidence" value="ECO:0007669"/>
    <property type="project" value="UniProtKB-KW"/>
</dbReference>
<evidence type="ECO:0000256" key="3">
    <source>
        <dbReference type="ARBA" id="ARBA00022490"/>
    </source>
</evidence>
<proteinExistence type="inferred from homology"/>
<evidence type="ECO:0000256" key="4">
    <source>
        <dbReference type="ARBA" id="ARBA00022679"/>
    </source>
</evidence>
<dbReference type="Pfam" id="PF00448">
    <property type="entry name" value="SRP54"/>
    <property type="match status" value="1"/>
</dbReference>
<evidence type="ECO:0000256" key="6">
    <source>
        <dbReference type="ARBA" id="ARBA00022777"/>
    </source>
</evidence>
<dbReference type="GO" id="GO:0005525">
    <property type="term" value="F:GTP binding"/>
    <property type="evidence" value="ECO:0007669"/>
    <property type="project" value="UniProtKB-KW"/>
</dbReference>
<dbReference type="HOGENOM" id="CLU_056986_0_0_1"/>
<comment type="caution">
    <text evidence="12">The sequence shown here is derived from an EMBL/GenBank/DDBJ whole genome shotgun (WGS) entry which is preliminary data.</text>
</comment>